<dbReference type="EMBL" id="VSSB01000001">
    <property type="protein sequence ID" value="TYL52797.1"/>
    <property type="molecule type" value="Genomic_DNA"/>
</dbReference>
<dbReference type="PRINTS" id="PR00364">
    <property type="entry name" value="DISEASERSIST"/>
</dbReference>
<feature type="domain" description="HTH luxR-type" evidence="1">
    <location>
        <begin position="11"/>
        <end position="76"/>
    </location>
</feature>
<comment type="caution">
    <text evidence="2">The sequence shown here is derived from an EMBL/GenBank/DDBJ whole genome shotgun (WGS) entry which is preliminary data.</text>
</comment>
<dbReference type="PROSITE" id="PS50043">
    <property type="entry name" value="HTH_LUXR_2"/>
    <property type="match status" value="1"/>
</dbReference>
<dbReference type="SUPFAM" id="SSF52540">
    <property type="entry name" value="P-loop containing nucleoside triphosphate hydrolases"/>
    <property type="match status" value="1"/>
</dbReference>
<dbReference type="GO" id="GO:0003677">
    <property type="term" value="F:DNA binding"/>
    <property type="evidence" value="ECO:0007669"/>
    <property type="project" value="InterPro"/>
</dbReference>
<keyword evidence="3" id="KW-1185">Reference proteome</keyword>
<dbReference type="GO" id="GO:0006355">
    <property type="term" value="P:regulation of DNA-templated transcription"/>
    <property type="evidence" value="ECO:0007669"/>
    <property type="project" value="InterPro"/>
</dbReference>
<evidence type="ECO:0000259" key="1">
    <source>
        <dbReference type="PROSITE" id="PS50043"/>
    </source>
</evidence>
<dbReference type="SUPFAM" id="SSF46894">
    <property type="entry name" value="C-terminal effector domain of the bipartite response regulators"/>
    <property type="match status" value="1"/>
</dbReference>
<dbReference type="InterPro" id="IPR027417">
    <property type="entry name" value="P-loop_NTPase"/>
</dbReference>
<dbReference type="SMART" id="SM00421">
    <property type="entry name" value="HTH_LUXR"/>
    <property type="match status" value="1"/>
</dbReference>
<dbReference type="Gene3D" id="1.25.40.10">
    <property type="entry name" value="Tetratricopeptide repeat domain"/>
    <property type="match status" value="1"/>
</dbReference>
<protein>
    <submittedName>
        <fullName evidence="2">AAA family ATPase</fullName>
    </submittedName>
</protein>
<dbReference type="InterPro" id="IPR003593">
    <property type="entry name" value="AAA+_ATPase"/>
</dbReference>
<dbReference type="PANTHER" id="PTHR47691">
    <property type="entry name" value="REGULATOR-RELATED"/>
    <property type="match status" value="1"/>
</dbReference>
<organism evidence="2 3">
    <name type="scientific">Agromyces mariniharenae</name>
    <dbReference type="NCBI Taxonomy" id="2604423"/>
    <lineage>
        <taxon>Bacteria</taxon>
        <taxon>Bacillati</taxon>
        <taxon>Actinomycetota</taxon>
        <taxon>Actinomycetes</taxon>
        <taxon>Micrococcales</taxon>
        <taxon>Microbacteriaceae</taxon>
        <taxon>Agromyces</taxon>
    </lineage>
</organism>
<dbReference type="InterPro" id="IPR011990">
    <property type="entry name" value="TPR-like_helical_dom_sf"/>
</dbReference>
<accession>A0A5S4V122</accession>
<dbReference type="SMART" id="SM00382">
    <property type="entry name" value="AAA"/>
    <property type="match status" value="1"/>
</dbReference>
<dbReference type="Gene3D" id="3.40.50.300">
    <property type="entry name" value="P-loop containing nucleotide triphosphate hydrolases"/>
    <property type="match status" value="1"/>
</dbReference>
<evidence type="ECO:0000313" key="3">
    <source>
        <dbReference type="Proteomes" id="UP000325243"/>
    </source>
</evidence>
<dbReference type="AlphaFoldDB" id="A0A5S4V122"/>
<sequence>MRRRGFAPRLGAVPGQTLTPRESAILAAVERRLSNPEIASELFISVRTVESHIASLRRKLGAESRAELIAAAGERREASVRLPDTRFVGREDELDALAALVDAHRCVSITGPGGVGKTRLALEFANRHRSERPPIVVELEHAEPDDVVPRIARALGLEAVPGGDVLASVAFALSAHPYLLVLDNIDRVGSAVQAAARRILRDAPQARLLGTTRTPFGDPAEHVYALGPLSVEGADAAALAMFLDRLAARGEPPTAADRALAERICARLDGLPLAIELAASVSRYLGLEELADRLDRDFAALDRAAPAGRHRTLETTFEWTWDLLADDEKEVLCRLAALPRTFDVELAAAVTQPGVEGVLMRLLDHSMLVPAGGSPRRFRLLAVLREFVRARTDAATIREVLERHAVYHADVAAHFVQRARVDDSHEAMRISERLCPEVNAALRWAIASRHPAALPLAATLSVGIEQYGSDVDSVRSVAMAARDERVVADADAAQLLVMGAGIAYLDLPLVDDLATRALARAGDDAASRRDAHHLAGLADAYRDRGPEALANLAEAERLARELGDEWSIASVRQFRGIALRGAALDDPAAAIAEFGAAMDAFALAGDAMHVNNARYMMASVAAQSGLEPERAAEWAAECVDYATTAGNTHELAHAALVQQQLGATDAAMDLDELEASFRRLGDVRCLTRTLFLEADRAPSAIASLPRLEEALAIADEAGDRGHQAAALTRLAAAHWANGDATRARTALGRLEAIAGPEAAAAARPDGMAVAAEVGTRVP</sequence>
<dbReference type="InterPro" id="IPR000792">
    <property type="entry name" value="Tscrpt_reg_LuxR_C"/>
</dbReference>
<dbReference type="PANTHER" id="PTHR47691:SF3">
    <property type="entry name" value="HTH-TYPE TRANSCRIPTIONAL REGULATOR RV0890C-RELATED"/>
    <property type="match status" value="1"/>
</dbReference>
<dbReference type="PRINTS" id="PR00038">
    <property type="entry name" value="HTHLUXR"/>
</dbReference>
<dbReference type="Pfam" id="PF13191">
    <property type="entry name" value="AAA_16"/>
    <property type="match status" value="1"/>
</dbReference>
<name>A0A5S4V122_9MICO</name>
<proteinExistence type="predicted"/>
<reference evidence="2 3" key="1">
    <citation type="submission" date="2019-08" db="EMBL/GenBank/DDBJ databases">
        <authorList>
            <person name="Hu J."/>
        </authorList>
    </citation>
    <scope>NUCLEOTIDE SEQUENCE [LARGE SCALE GENOMIC DNA]</scope>
    <source>
        <strain evidence="2 3">NEAU-184</strain>
    </source>
</reference>
<evidence type="ECO:0000313" key="2">
    <source>
        <dbReference type="EMBL" id="TYL52797.1"/>
    </source>
</evidence>
<dbReference type="InterPro" id="IPR016032">
    <property type="entry name" value="Sig_transdc_resp-reg_C-effctor"/>
</dbReference>
<dbReference type="Proteomes" id="UP000325243">
    <property type="component" value="Unassembled WGS sequence"/>
</dbReference>
<gene>
    <name evidence="2" type="ORF">FYC51_03385</name>
</gene>
<dbReference type="InterPro" id="IPR041664">
    <property type="entry name" value="AAA_16"/>
</dbReference>
<dbReference type="InterPro" id="IPR036388">
    <property type="entry name" value="WH-like_DNA-bd_sf"/>
</dbReference>
<dbReference type="Pfam" id="PF00196">
    <property type="entry name" value="GerE"/>
    <property type="match status" value="1"/>
</dbReference>
<dbReference type="Gene3D" id="1.10.10.10">
    <property type="entry name" value="Winged helix-like DNA-binding domain superfamily/Winged helix DNA-binding domain"/>
    <property type="match status" value="1"/>
</dbReference>
<dbReference type="CDD" id="cd06170">
    <property type="entry name" value="LuxR_C_like"/>
    <property type="match status" value="1"/>
</dbReference>